<proteinExistence type="predicted"/>
<evidence type="ECO:0000313" key="2">
    <source>
        <dbReference type="EMBL" id="AUX48418.1"/>
    </source>
</evidence>
<dbReference type="Proteomes" id="UP000238348">
    <property type="component" value="Chromosome"/>
</dbReference>
<name>A0A2L0FA06_SORCE</name>
<reference evidence="2 3" key="1">
    <citation type="submission" date="2015-09" db="EMBL/GenBank/DDBJ databases">
        <title>Sorangium comparison.</title>
        <authorList>
            <person name="Zaburannyi N."/>
            <person name="Bunk B."/>
            <person name="Overmann J."/>
            <person name="Mueller R."/>
        </authorList>
    </citation>
    <scope>NUCLEOTIDE SEQUENCE [LARGE SCALE GENOMIC DNA]</scope>
    <source>
        <strain evidence="2 3">So ce26</strain>
    </source>
</reference>
<dbReference type="EMBL" id="CP012673">
    <property type="protein sequence ID" value="AUX48418.1"/>
    <property type="molecule type" value="Genomic_DNA"/>
</dbReference>
<dbReference type="OrthoDB" id="10009154at2"/>
<gene>
    <name evidence="2" type="ORF">SOCE26_099520</name>
</gene>
<protein>
    <submittedName>
        <fullName evidence="2">Uncharacterized protein</fullName>
    </submittedName>
</protein>
<sequence length="166" mass="16661">MSSRTRSTTMNTAVETHRGEARPLPAGEAPSPPAGSGPSPSAPATGAAAVERGDGGGAELAPAAERALAQAVADGARALGESTVLCSVLLTVAIGCLAWSVPSPGASVGLTLLCLVLIAVEQAQARVRFQRAAVRAGREHGLTPPEVERAARALLEAESATRPRLG</sequence>
<dbReference type="AlphaFoldDB" id="A0A2L0FA06"/>
<organism evidence="2 3">
    <name type="scientific">Sorangium cellulosum</name>
    <name type="common">Polyangium cellulosum</name>
    <dbReference type="NCBI Taxonomy" id="56"/>
    <lineage>
        <taxon>Bacteria</taxon>
        <taxon>Pseudomonadati</taxon>
        <taxon>Myxococcota</taxon>
        <taxon>Polyangia</taxon>
        <taxon>Polyangiales</taxon>
        <taxon>Polyangiaceae</taxon>
        <taxon>Sorangium</taxon>
    </lineage>
</organism>
<accession>A0A2L0FA06</accession>
<evidence type="ECO:0000256" key="1">
    <source>
        <dbReference type="SAM" id="MobiDB-lite"/>
    </source>
</evidence>
<feature type="compositionally biased region" description="Low complexity" evidence="1">
    <location>
        <begin position="1"/>
        <end position="10"/>
    </location>
</feature>
<feature type="compositionally biased region" description="Low complexity" evidence="1">
    <location>
        <begin position="36"/>
        <end position="49"/>
    </location>
</feature>
<feature type="region of interest" description="Disordered" evidence="1">
    <location>
        <begin position="1"/>
        <end position="58"/>
    </location>
</feature>
<evidence type="ECO:0000313" key="3">
    <source>
        <dbReference type="Proteomes" id="UP000238348"/>
    </source>
</evidence>
<dbReference type="RefSeq" id="WP_159397996.1">
    <property type="nucleotide sequence ID" value="NZ_CP012673.1"/>
</dbReference>